<protein>
    <recommendedName>
        <fullName evidence="4">TNFR-Cys domain-containing protein</fullName>
    </recommendedName>
</protein>
<gene>
    <name evidence="2" type="ORF">KEG57_53160</name>
</gene>
<name>A0A9X3XHS1_9BACT</name>
<dbReference type="PROSITE" id="PS51257">
    <property type="entry name" value="PROKAR_LIPOPROTEIN"/>
    <property type="match status" value="1"/>
</dbReference>
<feature type="signal peptide" evidence="1">
    <location>
        <begin position="1"/>
        <end position="19"/>
    </location>
</feature>
<dbReference type="EMBL" id="JAGTJJ010000105">
    <property type="protein sequence ID" value="MDC3989323.1"/>
    <property type="molecule type" value="Genomic_DNA"/>
</dbReference>
<dbReference type="Proteomes" id="UP001151081">
    <property type="component" value="Unassembled WGS sequence"/>
</dbReference>
<organism evidence="2 3">
    <name type="scientific">Polyangium jinanense</name>
    <dbReference type="NCBI Taxonomy" id="2829994"/>
    <lineage>
        <taxon>Bacteria</taxon>
        <taxon>Pseudomonadati</taxon>
        <taxon>Myxococcota</taxon>
        <taxon>Polyangia</taxon>
        <taxon>Polyangiales</taxon>
        <taxon>Polyangiaceae</taxon>
        <taxon>Polyangium</taxon>
    </lineage>
</organism>
<keyword evidence="1" id="KW-0732">Signal</keyword>
<sequence>MRIHTFLVHVFLVHASILALFGCSGDPAPTSTGDCGGLDCPSCDEVNLFGPKTDICQSSVTCAADADCATTLDGQCVVDLGTYTADFFAAGCVGGACAYHVVTAGCPDLTTCSDCTEQGKSQACYLKGSAAACADCCRGSSGGTYAVPFFQACACGAGMPCESACSNSRYCGGQGPETDTCVACLKGTLRDEGACVASSDFQSACIHVEGNSACKSLSQCLATCPTP</sequence>
<proteinExistence type="predicted"/>
<comment type="caution">
    <text evidence="2">The sequence shown here is derived from an EMBL/GenBank/DDBJ whole genome shotgun (WGS) entry which is preliminary data.</text>
</comment>
<evidence type="ECO:0000313" key="3">
    <source>
        <dbReference type="Proteomes" id="UP001151081"/>
    </source>
</evidence>
<evidence type="ECO:0000256" key="1">
    <source>
        <dbReference type="SAM" id="SignalP"/>
    </source>
</evidence>
<accession>A0A9X3XHS1</accession>
<reference evidence="2 3" key="1">
    <citation type="submission" date="2021-04" db="EMBL/GenBank/DDBJ databases">
        <title>Genome analysis of Polyangium sp.</title>
        <authorList>
            <person name="Li Y."/>
            <person name="Wang J."/>
        </authorList>
    </citation>
    <scope>NUCLEOTIDE SEQUENCE [LARGE SCALE GENOMIC DNA]</scope>
    <source>
        <strain evidence="2 3">SDU14</strain>
    </source>
</reference>
<evidence type="ECO:0000313" key="2">
    <source>
        <dbReference type="EMBL" id="MDC3989323.1"/>
    </source>
</evidence>
<feature type="chain" id="PRO_5040926453" description="TNFR-Cys domain-containing protein" evidence="1">
    <location>
        <begin position="20"/>
        <end position="227"/>
    </location>
</feature>
<dbReference type="RefSeq" id="WP_272460024.1">
    <property type="nucleotide sequence ID" value="NZ_JAGTJJ010000105.1"/>
</dbReference>
<dbReference type="AlphaFoldDB" id="A0A9X3XHS1"/>
<keyword evidence="3" id="KW-1185">Reference proteome</keyword>
<evidence type="ECO:0008006" key="4">
    <source>
        <dbReference type="Google" id="ProtNLM"/>
    </source>
</evidence>